<name>A0A1S1YZA9_FLAPC</name>
<dbReference type="PROSITE" id="PS51257">
    <property type="entry name" value="PROKAR_LIPOPROTEIN"/>
    <property type="match status" value="1"/>
</dbReference>
<dbReference type="AlphaFoldDB" id="A0A1S1YZA9"/>
<comment type="caution">
    <text evidence="1">The sequence shown here is derived from an EMBL/GenBank/DDBJ whole genome shotgun (WGS) entry which is preliminary data.</text>
</comment>
<gene>
    <name evidence="1" type="ORF">NH26_08300</name>
</gene>
<keyword evidence="2" id="KW-1185">Reference proteome</keyword>
<sequence>MKNTFALTLLAFCIITSCDNTSQNNNTKGNTHVNTAQKSEEVLGENTHKVVVKEQMSGGGYLYINVTEDDQEYWMAIPGRPVNIGATYYYDGGMEMQNFQSKTLQRTFERIIFAEGIRDNVSGEVKVENKSTPQGSPQVSKIEKAPNGISIAELFENPKKYENKQVIIKGQVVKVNNGVMNVNFVHLQDGTIGKGEYDVTLTTNDNFKVGEVATIKGGVILNKNFGSGYVYDVLIENAVKK</sequence>
<dbReference type="RefSeq" id="WP_052432078.1">
    <property type="nucleotide sequence ID" value="NZ_JRYR02000001.1"/>
</dbReference>
<evidence type="ECO:0000313" key="2">
    <source>
        <dbReference type="Proteomes" id="UP000179797"/>
    </source>
</evidence>
<evidence type="ECO:0000313" key="1">
    <source>
        <dbReference type="EMBL" id="OHX66351.1"/>
    </source>
</evidence>
<protein>
    <recommendedName>
        <fullName evidence="3">DNA-binding protein</fullName>
    </recommendedName>
</protein>
<accession>A0A1S1YZA9</accession>
<dbReference type="Proteomes" id="UP000179797">
    <property type="component" value="Unassembled WGS sequence"/>
</dbReference>
<reference evidence="1 2" key="1">
    <citation type="journal article" date="2012" name="Int. J. Syst. Evol. Microbiol.">
        <title>Flammeovirga pacifica sp. nov., isolated from deep-sea sediment.</title>
        <authorList>
            <person name="Xu H."/>
            <person name="Fu Y."/>
            <person name="Yang N."/>
            <person name="Ding Z."/>
            <person name="Lai Q."/>
            <person name="Zeng R."/>
        </authorList>
    </citation>
    <scope>NUCLEOTIDE SEQUENCE [LARGE SCALE GENOMIC DNA]</scope>
    <source>
        <strain evidence="2">DSM 24597 / LMG 26175 / WPAGA1</strain>
    </source>
</reference>
<organism evidence="1 2">
    <name type="scientific">Flammeovirga pacifica</name>
    <dbReference type="NCBI Taxonomy" id="915059"/>
    <lineage>
        <taxon>Bacteria</taxon>
        <taxon>Pseudomonadati</taxon>
        <taxon>Bacteroidota</taxon>
        <taxon>Cytophagia</taxon>
        <taxon>Cytophagales</taxon>
        <taxon>Flammeovirgaceae</taxon>
        <taxon>Flammeovirga</taxon>
    </lineage>
</organism>
<evidence type="ECO:0008006" key="3">
    <source>
        <dbReference type="Google" id="ProtNLM"/>
    </source>
</evidence>
<proteinExistence type="predicted"/>
<dbReference type="STRING" id="915059.NH26_08300"/>
<dbReference type="EMBL" id="JRYR02000001">
    <property type="protein sequence ID" value="OHX66351.1"/>
    <property type="molecule type" value="Genomic_DNA"/>
</dbReference>
<dbReference type="OrthoDB" id="1118190at2"/>